<comment type="caution">
    <text evidence="2">The sequence shown here is derived from an EMBL/GenBank/DDBJ whole genome shotgun (WGS) entry which is preliminary data.</text>
</comment>
<accession>A0A9W8JYM3</accession>
<reference evidence="2" key="1">
    <citation type="submission" date="2022-07" db="EMBL/GenBank/DDBJ databases">
        <title>Genome Sequence of Agrocybe chaxingu.</title>
        <authorList>
            <person name="Buettner E."/>
        </authorList>
    </citation>
    <scope>NUCLEOTIDE SEQUENCE</scope>
    <source>
        <strain evidence="2">MP-N11</strain>
    </source>
</reference>
<feature type="region of interest" description="Disordered" evidence="1">
    <location>
        <begin position="1"/>
        <end position="23"/>
    </location>
</feature>
<keyword evidence="3" id="KW-1185">Reference proteome</keyword>
<dbReference type="EMBL" id="JANKHO010001936">
    <property type="protein sequence ID" value="KAJ3496501.1"/>
    <property type="molecule type" value="Genomic_DNA"/>
</dbReference>
<evidence type="ECO:0000313" key="3">
    <source>
        <dbReference type="Proteomes" id="UP001148786"/>
    </source>
</evidence>
<evidence type="ECO:0000256" key="1">
    <source>
        <dbReference type="SAM" id="MobiDB-lite"/>
    </source>
</evidence>
<proteinExistence type="predicted"/>
<sequence>MTLLSMARTEPYPTTPRHQFPDNDDLDLSLNYGYTLPSQSIYRPTAYPHLPAAADLHRPYLPAPEASLQMSYFVPSGPSLRMQTFDGDRDFSSAASSSGMSTPPEQLVLNGLPSQDTLPCNVPSYTRAPLPATMGAYWDIDAEFQNIADQLDIGEMTANCLEFDSPDSGFEFDLDVACPAPIVPFSAGFLGDVKMNIAPQDGAHNDFLAFLGHSAILGPLIV</sequence>
<organism evidence="2 3">
    <name type="scientific">Agrocybe chaxingu</name>
    <dbReference type="NCBI Taxonomy" id="84603"/>
    <lineage>
        <taxon>Eukaryota</taxon>
        <taxon>Fungi</taxon>
        <taxon>Dikarya</taxon>
        <taxon>Basidiomycota</taxon>
        <taxon>Agaricomycotina</taxon>
        <taxon>Agaricomycetes</taxon>
        <taxon>Agaricomycetidae</taxon>
        <taxon>Agaricales</taxon>
        <taxon>Agaricineae</taxon>
        <taxon>Strophariaceae</taxon>
        <taxon>Agrocybe</taxon>
    </lineage>
</organism>
<gene>
    <name evidence="2" type="ORF">NLJ89_g10478</name>
</gene>
<dbReference type="AlphaFoldDB" id="A0A9W8JYM3"/>
<name>A0A9W8JYM3_9AGAR</name>
<protein>
    <submittedName>
        <fullName evidence="2">Uncharacterized protein</fullName>
    </submittedName>
</protein>
<evidence type="ECO:0000313" key="2">
    <source>
        <dbReference type="EMBL" id="KAJ3496501.1"/>
    </source>
</evidence>
<dbReference type="Proteomes" id="UP001148786">
    <property type="component" value="Unassembled WGS sequence"/>
</dbReference>